<dbReference type="SUPFAM" id="SSF48452">
    <property type="entry name" value="TPR-like"/>
    <property type="match status" value="1"/>
</dbReference>
<name>A0A7S4J0M5_9STRA</name>
<accession>A0A7S4J0M5</accession>
<evidence type="ECO:0000313" key="3">
    <source>
        <dbReference type="EMBL" id="CAE2245870.1"/>
    </source>
</evidence>
<feature type="signal peptide" evidence="2">
    <location>
        <begin position="1"/>
        <end position="25"/>
    </location>
</feature>
<protein>
    <submittedName>
        <fullName evidence="3">Uncharacterized protein</fullName>
    </submittedName>
</protein>
<sequence>MAGSRNRRTAVLAVLAVATADTCLAIPSCEAFIQPFTYPCQSIRRPWTVSARHTNALNGSSVNTGDEDESEAVEIERKRLESILGSVGGSGVESEDSPAGWDEQLSAGPPPLTTIGRERLETEVALLRSLVDSDGAIARLWELWYHERGPGPAAELSATDILVARGPSSYAVAEDMLRKLIAREGVYWTEAVNRLATLLFLQGRFDESKEACEVVLSVKPWHFGALSGIVMVCQGLNDLDGVVGWAGQRMPPLEAELSAVMGDGDMKDTRTEWVERMVNVAQKRLRLAEQEVQESFLDSSVADNKEGAILDDEKDGAWE</sequence>
<dbReference type="EMBL" id="HBKQ01027667">
    <property type="protein sequence ID" value="CAE2245870.1"/>
    <property type="molecule type" value="Transcribed_RNA"/>
</dbReference>
<feature type="chain" id="PRO_5031561415" evidence="2">
    <location>
        <begin position="26"/>
        <end position="319"/>
    </location>
</feature>
<dbReference type="InterPro" id="IPR011990">
    <property type="entry name" value="TPR-like_helical_dom_sf"/>
</dbReference>
<evidence type="ECO:0000256" key="1">
    <source>
        <dbReference type="SAM" id="MobiDB-lite"/>
    </source>
</evidence>
<dbReference type="AlphaFoldDB" id="A0A7S4J0M5"/>
<evidence type="ECO:0000256" key="2">
    <source>
        <dbReference type="SAM" id="SignalP"/>
    </source>
</evidence>
<organism evidence="3">
    <name type="scientific">Odontella aurita</name>
    <dbReference type="NCBI Taxonomy" id="265563"/>
    <lineage>
        <taxon>Eukaryota</taxon>
        <taxon>Sar</taxon>
        <taxon>Stramenopiles</taxon>
        <taxon>Ochrophyta</taxon>
        <taxon>Bacillariophyta</taxon>
        <taxon>Mediophyceae</taxon>
        <taxon>Biddulphiophycidae</taxon>
        <taxon>Eupodiscales</taxon>
        <taxon>Odontellaceae</taxon>
        <taxon>Odontella</taxon>
    </lineage>
</organism>
<gene>
    <name evidence="3" type="ORF">OAUR00152_LOCUS18698</name>
</gene>
<reference evidence="3" key="1">
    <citation type="submission" date="2021-01" db="EMBL/GenBank/DDBJ databases">
        <authorList>
            <person name="Corre E."/>
            <person name="Pelletier E."/>
            <person name="Niang G."/>
            <person name="Scheremetjew M."/>
            <person name="Finn R."/>
            <person name="Kale V."/>
            <person name="Holt S."/>
            <person name="Cochrane G."/>
            <person name="Meng A."/>
            <person name="Brown T."/>
            <person name="Cohen L."/>
        </authorList>
    </citation>
    <scope>NUCLEOTIDE SEQUENCE</scope>
    <source>
        <strain evidence="3">Isolate 1302-5</strain>
    </source>
</reference>
<feature type="region of interest" description="Disordered" evidence="1">
    <location>
        <begin position="86"/>
        <end position="114"/>
    </location>
</feature>
<proteinExistence type="predicted"/>
<keyword evidence="2" id="KW-0732">Signal</keyword>